<protein>
    <submittedName>
        <fullName evidence="1">Uncharacterized protein</fullName>
    </submittedName>
</protein>
<dbReference type="EMBL" id="CM040470">
    <property type="protein sequence ID" value="MCI4388264.1"/>
    <property type="molecule type" value="Genomic_DNA"/>
</dbReference>
<reference evidence="1 2" key="1">
    <citation type="journal article" date="2022" name="bioRxiv">
        <title>An ancient truncated duplication of the anti-Mullerian hormone receptor type 2 gene is a potential conserved master sex determinant in the Pangasiidae catfish family.</title>
        <authorList>
            <person name="Wen M."/>
            <person name="Pan Q."/>
            <person name="Jouanno E."/>
            <person name="Montfort J."/>
            <person name="Zahm M."/>
            <person name="Cabau C."/>
            <person name="Klopp C."/>
            <person name="Iampietro C."/>
            <person name="Roques C."/>
            <person name="Bouchez O."/>
            <person name="Castinel A."/>
            <person name="Donnadieu C."/>
            <person name="Parrinello H."/>
            <person name="Poncet C."/>
            <person name="Belmonte E."/>
            <person name="Gautier V."/>
            <person name="Avarre J.-C."/>
            <person name="Dugue R."/>
            <person name="Gustiano R."/>
            <person name="Ha T.T.T."/>
            <person name="Campet M."/>
            <person name="Sriphairoj K."/>
            <person name="Ribolli J."/>
            <person name="de Almeida F.L."/>
            <person name="Desvignes T."/>
            <person name="Postlethwait J.H."/>
            <person name="Bucao C.F."/>
            <person name="Robinson-Rechavi M."/>
            <person name="Bobe J."/>
            <person name="Herpin A."/>
            <person name="Guiguen Y."/>
        </authorList>
    </citation>
    <scope>NUCLEOTIDE SEQUENCE [LARGE SCALE GENOMIC DNA]</scope>
    <source>
        <strain evidence="1">YG-Dec2019</strain>
    </source>
</reference>
<evidence type="ECO:0000313" key="2">
    <source>
        <dbReference type="Proteomes" id="UP000829447"/>
    </source>
</evidence>
<sequence length="534" mass="61032">MSTNPYSHAPKSSGKPSQKSGGYYNSKGGLNLEWDVQQALTSLSEGMPKKGRSAVISPEEKKKEGMEVPAKHRKTDTTSPASPLCFDSPASLFQSLISPTPVDEFFREHWEKKPLLLQRSDPAIVSYYQSLFQLSDLKQLCAQGLEYARDLNVLRCVNGNKLVMNNEGRVKYNQLRKDFNQKKATIQFHQPQRFKEELWHIQERLECFFGSLVGSNVYITPEDSQGLPPHYDDVEVFILQLEGQKHWRLYEPTVPLAREYSTEPEERIGKPTHDFILKAGDLLYFPRGTIHQADTPAGVEHSTHLTLSTYQIMSWGDFVLDIFPGFMFDSMKNDISLRSGLPRNIHTSAHMGSEVKKKVCTILRSLAERLEQDEQDLRSSEMKRDFISNRLPPYRLQEEDLAPAGKLPMLEDSVCVRFREHIVLTLEPSPDNTDEAIKLSAFVLHSLRNKRETHMMGTQDHHDEEDEEEKDEEEEDEEEEKTVQGLEFPISHLNALQQLLSGERLRVAELPLQQDADKLGLVLGLWTEGLLQVC</sequence>
<dbReference type="Proteomes" id="UP000829447">
    <property type="component" value="Linkage Group LG17"/>
</dbReference>
<organism evidence="1 2">
    <name type="scientific">Pangasianodon gigas</name>
    <name type="common">Mekong giant catfish</name>
    <name type="synonym">Pangasius gigas</name>
    <dbReference type="NCBI Taxonomy" id="30993"/>
    <lineage>
        <taxon>Eukaryota</taxon>
        <taxon>Metazoa</taxon>
        <taxon>Chordata</taxon>
        <taxon>Craniata</taxon>
        <taxon>Vertebrata</taxon>
        <taxon>Euteleostomi</taxon>
        <taxon>Actinopterygii</taxon>
        <taxon>Neopterygii</taxon>
        <taxon>Teleostei</taxon>
        <taxon>Ostariophysi</taxon>
        <taxon>Siluriformes</taxon>
        <taxon>Pangasiidae</taxon>
        <taxon>Pangasianodon</taxon>
    </lineage>
</organism>
<gene>
    <name evidence="1" type="ORF">PGIGA_G00083660</name>
</gene>
<keyword evidence="2" id="KW-1185">Reference proteome</keyword>
<proteinExistence type="predicted"/>
<accession>A0ACC5XB11</accession>
<comment type="caution">
    <text evidence="1">The sequence shown here is derived from an EMBL/GenBank/DDBJ whole genome shotgun (WGS) entry which is preliminary data.</text>
</comment>
<name>A0ACC5XB11_PANGG</name>
<evidence type="ECO:0000313" key="1">
    <source>
        <dbReference type="EMBL" id="MCI4388264.1"/>
    </source>
</evidence>